<sequence length="118" mass="12587">MANNSEFSSLNAMNYAKDLRNSESSGDGGGASENAGSTELGVFENADMVQSLRACEKDFTLSMISEFIGLRNVEQASLFQMFSFLQNVMSSISLGNLSPLNLSKIPTGLFGSKGGNQK</sequence>
<keyword evidence="2" id="KW-1185">Reference proteome</keyword>
<comment type="caution">
    <text evidence="1">The sequence shown here is derived from an EMBL/GenBank/DDBJ whole genome shotgun (WGS) entry which is preliminary data.</text>
</comment>
<dbReference type="EMBL" id="JYHA01000149">
    <property type="protein sequence ID" value="KKB96025.1"/>
    <property type="molecule type" value="Genomic_DNA"/>
</dbReference>
<dbReference type="AlphaFoldDB" id="A0A0F5MMK3"/>
<name>A0A0F5MMK3_9RICK</name>
<proteinExistence type="predicted"/>
<gene>
    <name evidence="1" type="ORF">SZ25_00892</name>
</gene>
<organism evidence="1 2">
    <name type="scientific">Candidatus Arcanibacter lacustris</name>
    <dbReference type="NCBI Taxonomy" id="1607817"/>
    <lineage>
        <taxon>Bacteria</taxon>
        <taxon>Pseudomonadati</taxon>
        <taxon>Pseudomonadota</taxon>
        <taxon>Alphaproteobacteria</taxon>
        <taxon>Rickettsiales</taxon>
        <taxon>Candidatus Arcanibacter</taxon>
    </lineage>
</organism>
<reference evidence="1 2" key="1">
    <citation type="submission" date="2015-02" db="EMBL/GenBank/DDBJ databases">
        <title>Single cell genomics of a rare environmental alphaproteobacterium provides unique insights into Rickettsiaceae evolution.</title>
        <authorList>
            <person name="Martijn J."/>
            <person name="Schulz F."/>
            <person name="Zaremba-Niedzwiedzka K."/>
            <person name="Viklund J."/>
            <person name="Stepanauskas R."/>
            <person name="Andersson S.G.E."/>
            <person name="Horn M."/>
            <person name="Guy L."/>
            <person name="Ettema T.J.G."/>
        </authorList>
    </citation>
    <scope>NUCLEOTIDE SEQUENCE [LARGE SCALE GENOMIC DNA]</scope>
    <source>
        <strain evidence="1 2">SCGC AAA041-L04</strain>
    </source>
</reference>
<evidence type="ECO:0000313" key="2">
    <source>
        <dbReference type="Proteomes" id="UP000033358"/>
    </source>
</evidence>
<evidence type="ECO:0000313" key="1">
    <source>
        <dbReference type="EMBL" id="KKB96025.1"/>
    </source>
</evidence>
<protein>
    <submittedName>
        <fullName evidence="1">Uncharacterized protein</fullName>
    </submittedName>
</protein>
<accession>A0A0F5MMK3</accession>
<dbReference type="Proteomes" id="UP000033358">
    <property type="component" value="Unassembled WGS sequence"/>
</dbReference>